<evidence type="ECO:0000313" key="1">
    <source>
        <dbReference type="EMBL" id="PPK88852.1"/>
    </source>
</evidence>
<protein>
    <submittedName>
        <fullName evidence="1">Uncharacterized protein</fullName>
    </submittedName>
</protein>
<dbReference type="AlphaFoldDB" id="A0A2S6IBK9"/>
<sequence length="70" mass="8075">MNGGLERSEYTVLIYSGGKKVDVLRPFDNSEQTGMVPHRILSRYNYRKKALFWTNPKLTPPVIVVECTFL</sequence>
<accession>A0A2S6IBK9</accession>
<keyword evidence="2" id="KW-1185">Reference proteome</keyword>
<gene>
    <name evidence="1" type="ORF">CLV84_1826</name>
</gene>
<name>A0A2S6IBK9_9BACT</name>
<organism evidence="1 2">
    <name type="scientific">Neolewinella xylanilytica</name>
    <dbReference type="NCBI Taxonomy" id="1514080"/>
    <lineage>
        <taxon>Bacteria</taxon>
        <taxon>Pseudomonadati</taxon>
        <taxon>Bacteroidota</taxon>
        <taxon>Saprospiria</taxon>
        <taxon>Saprospirales</taxon>
        <taxon>Lewinellaceae</taxon>
        <taxon>Neolewinella</taxon>
    </lineage>
</organism>
<dbReference type="Proteomes" id="UP000237662">
    <property type="component" value="Unassembled WGS sequence"/>
</dbReference>
<dbReference type="EMBL" id="PTJC01000005">
    <property type="protein sequence ID" value="PPK88852.1"/>
    <property type="molecule type" value="Genomic_DNA"/>
</dbReference>
<evidence type="ECO:0000313" key="2">
    <source>
        <dbReference type="Proteomes" id="UP000237662"/>
    </source>
</evidence>
<comment type="caution">
    <text evidence="1">The sequence shown here is derived from an EMBL/GenBank/DDBJ whole genome shotgun (WGS) entry which is preliminary data.</text>
</comment>
<proteinExistence type="predicted"/>
<reference evidence="1 2" key="1">
    <citation type="submission" date="2018-02" db="EMBL/GenBank/DDBJ databases">
        <title>Genomic Encyclopedia of Archaeal and Bacterial Type Strains, Phase II (KMG-II): from individual species to whole genera.</title>
        <authorList>
            <person name="Goeker M."/>
        </authorList>
    </citation>
    <scope>NUCLEOTIDE SEQUENCE [LARGE SCALE GENOMIC DNA]</scope>
    <source>
        <strain evidence="1 2">DSM 29526</strain>
    </source>
</reference>